<dbReference type="InterPro" id="IPR011047">
    <property type="entry name" value="Quinoprotein_ADH-like_sf"/>
</dbReference>
<accession>A0ABS4JV34</accession>
<dbReference type="Gene3D" id="3.10.350.10">
    <property type="entry name" value="LysM domain"/>
    <property type="match status" value="2"/>
</dbReference>
<protein>
    <submittedName>
        <fullName evidence="2">Outer membrane protein assembly factor BamB</fullName>
    </submittedName>
</protein>
<evidence type="ECO:0000313" key="3">
    <source>
        <dbReference type="Proteomes" id="UP001519289"/>
    </source>
</evidence>
<dbReference type="InterPro" id="IPR002372">
    <property type="entry name" value="PQQ_rpt_dom"/>
</dbReference>
<dbReference type="Pfam" id="PF01476">
    <property type="entry name" value="LysM"/>
    <property type="match status" value="2"/>
</dbReference>
<dbReference type="Gene3D" id="2.130.10.10">
    <property type="entry name" value="YVTN repeat-like/Quinoprotein amine dehydrogenase"/>
    <property type="match status" value="1"/>
</dbReference>
<evidence type="ECO:0000259" key="1">
    <source>
        <dbReference type="PROSITE" id="PS51782"/>
    </source>
</evidence>
<gene>
    <name evidence="2" type="ORF">J2Z79_002830</name>
</gene>
<dbReference type="PROSITE" id="PS51782">
    <property type="entry name" value="LYSM"/>
    <property type="match status" value="2"/>
</dbReference>
<sequence>MVFYFVQQGETLFAIARRYKTTVHALVTANRLKDPNAISPGQALLIPRPGEKPLPQPGIVHRVRKGETVIGLAARFGTTVPAILMANQIAHPEFVVPGHRLVIPEPPEPGPEWPVLGRTPARTGSAPVSLGDSVRPGWSYRGADDAGVRPSPPVTRYGRVYVGLGDGCYHAVDQETGAAVWRTAAVRRGELPPGAALPAPAVHDGLIYLCGPGGGVRALEARSGRTVWQGAVGDGASGTPLAADGILYCGSADGALTALEAKTGAQVWRRQLDGPVSQPAALGDGRLFAVTDAGSLWAVDALTGQVAWRQDCGALQPPVFADLVVVAGGCAFDPLTGEVLWTRPDPGCSPAVRGETLWYPGLPVDLFTGREQAPPGSAGEGRPAASADAHLLAGGQHVWATADPGLVCWDCAAGALRWSVPLPAPAIGIALSGGRLFLTLADNSLIALETHAA</sequence>
<organism evidence="2 3">
    <name type="scientific">Symbiobacterium terraclitae</name>
    <dbReference type="NCBI Taxonomy" id="557451"/>
    <lineage>
        <taxon>Bacteria</taxon>
        <taxon>Bacillati</taxon>
        <taxon>Bacillota</taxon>
        <taxon>Clostridia</taxon>
        <taxon>Eubacteriales</taxon>
        <taxon>Symbiobacteriaceae</taxon>
        <taxon>Symbiobacterium</taxon>
    </lineage>
</organism>
<dbReference type="SUPFAM" id="SSF54106">
    <property type="entry name" value="LysM domain"/>
    <property type="match status" value="2"/>
</dbReference>
<proteinExistence type="predicted"/>
<dbReference type="SMART" id="SM00564">
    <property type="entry name" value="PQQ"/>
    <property type="match status" value="5"/>
</dbReference>
<dbReference type="InterPro" id="IPR036779">
    <property type="entry name" value="LysM_dom_sf"/>
</dbReference>
<dbReference type="InterPro" id="IPR018392">
    <property type="entry name" value="LysM"/>
</dbReference>
<dbReference type="Proteomes" id="UP001519289">
    <property type="component" value="Unassembled WGS sequence"/>
</dbReference>
<comment type="caution">
    <text evidence="2">The sequence shown here is derived from an EMBL/GenBank/DDBJ whole genome shotgun (WGS) entry which is preliminary data.</text>
</comment>
<dbReference type="RefSeq" id="WP_209467502.1">
    <property type="nucleotide sequence ID" value="NZ_JAGGLG010000027.1"/>
</dbReference>
<dbReference type="CDD" id="cd00118">
    <property type="entry name" value="LysM"/>
    <property type="match status" value="2"/>
</dbReference>
<dbReference type="InterPro" id="IPR015943">
    <property type="entry name" value="WD40/YVTN_repeat-like_dom_sf"/>
</dbReference>
<evidence type="ECO:0000313" key="2">
    <source>
        <dbReference type="EMBL" id="MBP2019391.1"/>
    </source>
</evidence>
<feature type="domain" description="LysM" evidence="1">
    <location>
        <begin position="59"/>
        <end position="103"/>
    </location>
</feature>
<dbReference type="SMART" id="SM00257">
    <property type="entry name" value="LysM"/>
    <property type="match status" value="2"/>
</dbReference>
<dbReference type="Gene3D" id="2.40.128.630">
    <property type="match status" value="1"/>
</dbReference>
<keyword evidence="3" id="KW-1185">Reference proteome</keyword>
<dbReference type="SUPFAM" id="SSF50998">
    <property type="entry name" value="Quinoprotein alcohol dehydrogenase-like"/>
    <property type="match status" value="1"/>
</dbReference>
<feature type="domain" description="LysM" evidence="1">
    <location>
        <begin position="2"/>
        <end position="46"/>
    </location>
</feature>
<dbReference type="Pfam" id="PF13360">
    <property type="entry name" value="PQQ_2"/>
    <property type="match status" value="1"/>
</dbReference>
<name>A0ABS4JV34_9FIRM</name>
<reference evidence="2 3" key="1">
    <citation type="submission" date="2021-03" db="EMBL/GenBank/DDBJ databases">
        <title>Genomic Encyclopedia of Type Strains, Phase IV (KMG-IV): sequencing the most valuable type-strain genomes for metagenomic binning, comparative biology and taxonomic classification.</title>
        <authorList>
            <person name="Goeker M."/>
        </authorList>
    </citation>
    <scope>NUCLEOTIDE SEQUENCE [LARGE SCALE GENOMIC DNA]</scope>
    <source>
        <strain evidence="2 3">DSM 27138</strain>
    </source>
</reference>
<dbReference type="InterPro" id="IPR018391">
    <property type="entry name" value="PQQ_b-propeller_rpt"/>
</dbReference>
<dbReference type="EMBL" id="JAGGLG010000027">
    <property type="protein sequence ID" value="MBP2019391.1"/>
    <property type="molecule type" value="Genomic_DNA"/>
</dbReference>
<dbReference type="PANTHER" id="PTHR34512:SF30">
    <property type="entry name" value="OUTER MEMBRANE PROTEIN ASSEMBLY FACTOR BAMB"/>
    <property type="match status" value="1"/>
</dbReference>
<dbReference type="PANTHER" id="PTHR34512">
    <property type="entry name" value="CELL SURFACE PROTEIN"/>
    <property type="match status" value="1"/>
</dbReference>